<feature type="coiled-coil region" evidence="1">
    <location>
        <begin position="223"/>
        <end position="257"/>
    </location>
</feature>
<dbReference type="Gene3D" id="3.40.50.300">
    <property type="entry name" value="P-loop containing nucleotide triphosphate hydrolases"/>
    <property type="match status" value="2"/>
</dbReference>
<keyword evidence="1" id="KW-0175">Coiled coil</keyword>
<keyword evidence="3" id="KW-1185">Reference proteome</keyword>
<dbReference type="PANTHER" id="PTHR32182">
    <property type="entry name" value="DNA REPLICATION AND REPAIR PROTEIN RECF"/>
    <property type="match status" value="1"/>
</dbReference>
<sequence length="687" mass="77974">MSDSIEFTSLEVENIFAYEGLSQIDLSGCTAERNMVVIAGRNGAGKTSLLNAIKLLFLGSENEEIRRVGFGGIPLNPKQFVLGQTGRWYGVFNRGALDPDDRARVMLCWTQGALEVKIERIFSRANTTAGFTERLNISRGTAQLGSEEAESFLSGLAPSEIVPFYFFDGEQVQSFADSEEGRERAEIERLLKLSFIGDILRELDVYGRAKRRSGLPAEAQSEVVHAENDLRSAKAQIESVQRLRVDTEAEYSDLDRKRTRLDDQRNALRVGISETDRRRMVNRIEVIGSQREKLDAELSELLAPEAPWLTNLSVVRNAYKLLDDQFSSSTDISLSTKLHGELPEALKSSLAHLSPPILLTDSQYENFSLDVREALVRRGLSVGAHVSPLLTAVSPRQAKALRDRYLVWTERGPSLVASHVDKLRLLRQLAQEAEQAQRELDEAELTSDEARHQFESLNKLIADIDLQIRDFTDRLAELRVKERQALEASEQAKQRISQCEQRYASVTEENRAYQLSVKVKRALETYRDRRRTYIRQSVEDHLNERIGILLAPSQLIKSVTLDDWFVMKYFDEQSEEVARRSISAGMRQLVAMGMLWALRDEAGRDLPVVIDTPLGRIDRENRALLMSEYFPNAGKPLLLLPTNSEMDDEVLCHLGERIRRRYEIQNDGGTRARIVEVDRMRYDGISN</sequence>
<proteinExistence type="predicted"/>
<dbReference type="RefSeq" id="WP_193864068.1">
    <property type="nucleotide sequence ID" value="NZ_JADDUM010000225.1"/>
</dbReference>
<feature type="coiled-coil region" evidence="1">
    <location>
        <begin position="416"/>
        <end position="509"/>
    </location>
</feature>
<gene>
    <name evidence="2" type="ORF">IQK56_25020</name>
</gene>
<accession>A0ABR9SYC4</accession>
<evidence type="ECO:0000313" key="2">
    <source>
        <dbReference type="EMBL" id="MBE8593915.1"/>
    </source>
</evidence>
<dbReference type="SUPFAM" id="SSF52540">
    <property type="entry name" value="P-loop containing nucleoside triphosphate hydrolases"/>
    <property type="match status" value="2"/>
</dbReference>
<evidence type="ECO:0000313" key="3">
    <source>
        <dbReference type="Proteomes" id="UP000613075"/>
    </source>
</evidence>
<dbReference type="Proteomes" id="UP000613075">
    <property type="component" value="Unassembled WGS sequence"/>
</dbReference>
<name>A0ABR9SYC4_9PSED</name>
<comment type="caution">
    <text evidence="2">The sequence shown here is derived from an EMBL/GenBank/DDBJ whole genome shotgun (WGS) entry which is preliminary data.</text>
</comment>
<evidence type="ECO:0000256" key="1">
    <source>
        <dbReference type="SAM" id="Coils"/>
    </source>
</evidence>
<organism evidence="2 3">
    <name type="scientific">Pseudomonas cyclaminis</name>
    <dbReference type="NCBI Taxonomy" id="2781239"/>
    <lineage>
        <taxon>Bacteria</taxon>
        <taxon>Pseudomonadati</taxon>
        <taxon>Pseudomonadota</taxon>
        <taxon>Gammaproteobacteria</taxon>
        <taxon>Pseudomonadales</taxon>
        <taxon>Pseudomonadaceae</taxon>
        <taxon>Pseudomonas</taxon>
    </lineage>
</organism>
<reference evidence="2 3" key="1">
    <citation type="submission" date="2020-10" db="EMBL/GenBank/DDBJ databases">
        <title>The draft genomes of Cyclamen pathogen Pseudomonas sp.</title>
        <authorList>
            <person name="Fujikawa T."/>
            <person name="Sawada H."/>
        </authorList>
    </citation>
    <scope>NUCLEOTIDE SEQUENCE [LARGE SCALE GENOMIC DNA]</scope>
    <source>
        <strain evidence="2 3">MAFF 301449</strain>
    </source>
</reference>
<protein>
    <submittedName>
        <fullName evidence="2">AAA family ATPase</fullName>
    </submittedName>
</protein>
<dbReference type="PANTHER" id="PTHR32182:SF0">
    <property type="entry name" value="DNA REPLICATION AND REPAIR PROTEIN RECF"/>
    <property type="match status" value="1"/>
</dbReference>
<dbReference type="InterPro" id="IPR027417">
    <property type="entry name" value="P-loop_NTPase"/>
</dbReference>
<dbReference type="EMBL" id="JADDUM010000225">
    <property type="protein sequence ID" value="MBE8593915.1"/>
    <property type="molecule type" value="Genomic_DNA"/>
</dbReference>